<gene>
    <name evidence="1" type="ORF">S03H2_17577</name>
</gene>
<protein>
    <submittedName>
        <fullName evidence="1">Uncharacterized protein</fullName>
    </submittedName>
</protein>
<name>X1FJD2_9ZZZZ</name>
<organism evidence="1">
    <name type="scientific">marine sediment metagenome</name>
    <dbReference type="NCBI Taxonomy" id="412755"/>
    <lineage>
        <taxon>unclassified sequences</taxon>
        <taxon>metagenomes</taxon>
        <taxon>ecological metagenomes</taxon>
    </lineage>
</organism>
<dbReference type="AlphaFoldDB" id="X1FJD2"/>
<comment type="caution">
    <text evidence="1">The sequence shown here is derived from an EMBL/GenBank/DDBJ whole genome shotgun (WGS) entry which is preliminary data.</text>
</comment>
<sequence>MCVGAMPYGSKVSQGNAKIRSTRVFGGAQSILKYATEKENVLGWMTAIAIRIGTAQTAPSLGHATEFPIGTQVSAMEMENAIIQTNVVVIHGGLVQNAAIRAIAALEYGKTIKPCATKLANVPQITRVRVMCTKMVPNVG</sequence>
<evidence type="ECO:0000313" key="1">
    <source>
        <dbReference type="EMBL" id="GAH32630.1"/>
    </source>
</evidence>
<accession>X1FJD2</accession>
<dbReference type="EMBL" id="BARU01009078">
    <property type="protein sequence ID" value="GAH32630.1"/>
    <property type="molecule type" value="Genomic_DNA"/>
</dbReference>
<reference evidence="1" key="1">
    <citation type="journal article" date="2014" name="Front. Microbiol.">
        <title>High frequency of phylogenetically diverse reductive dehalogenase-homologous genes in deep subseafloor sedimentary metagenomes.</title>
        <authorList>
            <person name="Kawai M."/>
            <person name="Futagami T."/>
            <person name="Toyoda A."/>
            <person name="Takaki Y."/>
            <person name="Nishi S."/>
            <person name="Hori S."/>
            <person name="Arai W."/>
            <person name="Tsubouchi T."/>
            <person name="Morono Y."/>
            <person name="Uchiyama I."/>
            <person name="Ito T."/>
            <person name="Fujiyama A."/>
            <person name="Inagaki F."/>
            <person name="Takami H."/>
        </authorList>
    </citation>
    <scope>NUCLEOTIDE SEQUENCE</scope>
    <source>
        <strain evidence="1">Expedition CK06-06</strain>
    </source>
</reference>
<proteinExistence type="predicted"/>